<dbReference type="Proteomes" id="UP000828390">
    <property type="component" value="Unassembled WGS sequence"/>
</dbReference>
<proteinExistence type="predicted"/>
<organism evidence="2 3">
    <name type="scientific">Dreissena polymorpha</name>
    <name type="common">Zebra mussel</name>
    <name type="synonym">Mytilus polymorpha</name>
    <dbReference type="NCBI Taxonomy" id="45954"/>
    <lineage>
        <taxon>Eukaryota</taxon>
        <taxon>Metazoa</taxon>
        <taxon>Spiralia</taxon>
        <taxon>Lophotrochozoa</taxon>
        <taxon>Mollusca</taxon>
        <taxon>Bivalvia</taxon>
        <taxon>Autobranchia</taxon>
        <taxon>Heteroconchia</taxon>
        <taxon>Euheterodonta</taxon>
        <taxon>Imparidentia</taxon>
        <taxon>Neoheterodontei</taxon>
        <taxon>Myida</taxon>
        <taxon>Dreissenoidea</taxon>
        <taxon>Dreissenidae</taxon>
        <taxon>Dreissena</taxon>
    </lineage>
</organism>
<evidence type="ECO:0000313" key="3">
    <source>
        <dbReference type="Proteomes" id="UP000828390"/>
    </source>
</evidence>
<evidence type="ECO:0000313" key="2">
    <source>
        <dbReference type="EMBL" id="KAH3699214.1"/>
    </source>
</evidence>
<feature type="compositionally biased region" description="Low complexity" evidence="1">
    <location>
        <begin position="172"/>
        <end position="183"/>
    </location>
</feature>
<dbReference type="EMBL" id="JAIWYP010000015">
    <property type="protein sequence ID" value="KAH3699214.1"/>
    <property type="molecule type" value="Genomic_DNA"/>
</dbReference>
<keyword evidence="3" id="KW-1185">Reference proteome</keyword>
<feature type="compositionally biased region" description="Basic and acidic residues" evidence="1">
    <location>
        <begin position="345"/>
        <end position="354"/>
    </location>
</feature>
<comment type="caution">
    <text evidence="2">The sequence shown here is derived from an EMBL/GenBank/DDBJ whole genome shotgun (WGS) entry which is preliminary data.</text>
</comment>
<dbReference type="AlphaFoldDB" id="A0A9D4BKE2"/>
<feature type="region of interest" description="Disordered" evidence="1">
    <location>
        <begin position="214"/>
        <end position="306"/>
    </location>
</feature>
<feature type="compositionally biased region" description="Low complexity" evidence="1">
    <location>
        <begin position="374"/>
        <end position="392"/>
    </location>
</feature>
<feature type="compositionally biased region" description="Low complexity" evidence="1">
    <location>
        <begin position="243"/>
        <end position="259"/>
    </location>
</feature>
<name>A0A9D4BKE2_DREPO</name>
<feature type="region of interest" description="Disordered" evidence="1">
    <location>
        <begin position="172"/>
        <end position="193"/>
    </location>
</feature>
<feature type="region of interest" description="Disordered" evidence="1">
    <location>
        <begin position="373"/>
        <end position="392"/>
    </location>
</feature>
<sequence>MASDNSHRHEGGPLERSHMKEMILRNALESAALIKTSKHLESQRRAFVRQSTRDEDEMRSLLGRLQMGQPLVTNGDAVSDSAHYTCTESVNGMDETDGYMDRVISSTTSEINGVPFHSCQEVASSNPYPVTILPRFGGTPSRKLPVVSTRVPIWSRRKSIEYEDIQDSLTSMRSSATSSVISTNQRVSGSTSCLLRESARSGDWLASPEAISSVRRMRKSVTSQAQRKLLRKPSTDSQYSNESLTGSGTSSPLSRSRNNSLKERKRHDSVHDGEISPRNTRSSRHGGSLKERKKSQTDTGNIKIRKPIARSYSTLSKSPGYGDGFGFDRVSEILSTDIARDRPVDKYSDSETTRNKSLKRAGACNKGHRAVCRVSSNESNISNDSDVVNSPE</sequence>
<feature type="compositionally biased region" description="Polar residues" evidence="1">
    <location>
        <begin position="184"/>
        <end position="193"/>
    </location>
</feature>
<reference evidence="2" key="1">
    <citation type="journal article" date="2019" name="bioRxiv">
        <title>The Genome of the Zebra Mussel, Dreissena polymorpha: A Resource for Invasive Species Research.</title>
        <authorList>
            <person name="McCartney M.A."/>
            <person name="Auch B."/>
            <person name="Kono T."/>
            <person name="Mallez S."/>
            <person name="Zhang Y."/>
            <person name="Obille A."/>
            <person name="Becker A."/>
            <person name="Abrahante J.E."/>
            <person name="Garbe J."/>
            <person name="Badalamenti J.P."/>
            <person name="Herman A."/>
            <person name="Mangelson H."/>
            <person name="Liachko I."/>
            <person name="Sullivan S."/>
            <person name="Sone E.D."/>
            <person name="Koren S."/>
            <person name="Silverstein K.A.T."/>
            <person name="Beckman K.B."/>
            <person name="Gohl D.M."/>
        </authorList>
    </citation>
    <scope>NUCLEOTIDE SEQUENCE</scope>
    <source>
        <strain evidence="2">Duluth1</strain>
        <tissue evidence="2">Whole animal</tissue>
    </source>
</reference>
<reference evidence="2" key="2">
    <citation type="submission" date="2020-11" db="EMBL/GenBank/DDBJ databases">
        <authorList>
            <person name="McCartney M.A."/>
            <person name="Auch B."/>
            <person name="Kono T."/>
            <person name="Mallez S."/>
            <person name="Becker A."/>
            <person name="Gohl D.M."/>
            <person name="Silverstein K.A.T."/>
            <person name="Koren S."/>
            <person name="Bechman K.B."/>
            <person name="Herman A."/>
            <person name="Abrahante J.E."/>
            <person name="Garbe J."/>
        </authorList>
    </citation>
    <scope>NUCLEOTIDE SEQUENCE</scope>
    <source>
        <strain evidence="2">Duluth1</strain>
        <tissue evidence="2">Whole animal</tissue>
    </source>
</reference>
<protein>
    <submittedName>
        <fullName evidence="2">Uncharacterized protein</fullName>
    </submittedName>
</protein>
<dbReference type="OrthoDB" id="6094814at2759"/>
<feature type="region of interest" description="Disordered" evidence="1">
    <location>
        <begin position="345"/>
        <end position="368"/>
    </location>
</feature>
<accession>A0A9D4BKE2</accession>
<gene>
    <name evidence="2" type="ORF">DPMN_074169</name>
</gene>
<evidence type="ECO:0000256" key="1">
    <source>
        <dbReference type="SAM" id="MobiDB-lite"/>
    </source>
</evidence>